<gene>
    <name evidence="3" type="ORF">PGLA_17485</name>
</gene>
<dbReference type="AlphaFoldDB" id="A0A168JP76"/>
<dbReference type="InterPro" id="IPR009061">
    <property type="entry name" value="DNA-bd_dom_put_sf"/>
</dbReference>
<dbReference type="SUPFAM" id="SSF46955">
    <property type="entry name" value="Putative DNA-binding domain"/>
    <property type="match status" value="1"/>
</dbReference>
<dbReference type="CDD" id="cd01109">
    <property type="entry name" value="HTH_YyaN"/>
    <property type="match status" value="1"/>
</dbReference>
<dbReference type="PROSITE" id="PS00552">
    <property type="entry name" value="HTH_MERR_1"/>
    <property type="match status" value="1"/>
</dbReference>
<organism evidence="3 4">
    <name type="scientific">Paenibacillus glacialis</name>
    <dbReference type="NCBI Taxonomy" id="494026"/>
    <lineage>
        <taxon>Bacteria</taxon>
        <taxon>Bacillati</taxon>
        <taxon>Bacillota</taxon>
        <taxon>Bacilli</taxon>
        <taxon>Bacillales</taxon>
        <taxon>Paenibacillaceae</taxon>
        <taxon>Paenibacillus</taxon>
    </lineage>
</organism>
<evidence type="ECO:0000259" key="2">
    <source>
        <dbReference type="PROSITE" id="PS50937"/>
    </source>
</evidence>
<evidence type="ECO:0000256" key="1">
    <source>
        <dbReference type="ARBA" id="ARBA00023125"/>
    </source>
</evidence>
<keyword evidence="1" id="KW-0238">DNA-binding</keyword>
<dbReference type="GO" id="GO:0003677">
    <property type="term" value="F:DNA binding"/>
    <property type="evidence" value="ECO:0007669"/>
    <property type="project" value="UniProtKB-KW"/>
</dbReference>
<dbReference type="EMBL" id="LVJH01000031">
    <property type="protein sequence ID" value="OAB40896.1"/>
    <property type="molecule type" value="Genomic_DNA"/>
</dbReference>
<accession>A0A168JP76</accession>
<evidence type="ECO:0000313" key="4">
    <source>
        <dbReference type="Proteomes" id="UP000076967"/>
    </source>
</evidence>
<evidence type="ECO:0000313" key="3">
    <source>
        <dbReference type="EMBL" id="OAB40896.1"/>
    </source>
</evidence>
<proteinExistence type="predicted"/>
<dbReference type="STRING" id="494026.PGLA_17485"/>
<dbReference type="OrthoDB" id="9811174at2"/>
<dbReference type="PANTHER" id="PTHR30204">
    <property type="entry name" value="REDOX-CYCLING DRUG-SENSING TRANSCRIPTIONAL ACTIVATOR SOXR"/>
    <property type="match status" value="1"/>
</dbReference>
<dbReference type="GO" id="GO:0003700">
    <property type="term" value="F:DNA-binding transcription factor activity"/>
    <property type="evidence" value="ECO:0007669"/>
    <property type="project" value="InterPro"/>
</dbReference>
<dbReference type="RefSeq" id="WP_068535315.1">
    <property type="nucleotide sequence ID" value="NZ_LVJH01000031.1"/>
</dbReference>
<protein>
    <submittedName>
        <fullName evidence="3">MerR family transcriptional regulator</fullName>
    </submittedName>
</protein>
<sequence>MYTISDIAKLLGITAHTLRYYEKEGIIAPIRNPSGERVYDDSNLAWLRFVMRLKQTQMPISQIREYAHLYLEGEHTTQARLNLLEDHRNSVQSQIRNLTATEKVLKDKIAAYKNSITKETGVR</sequence>
<keyword evidence="4" id="KW-1185">Reference proteome</keyword>
<dbReference type="PRINTS" id="PR00040">
    <property type="entry name" value="HTHMERR"/>
</dbReference>
<dbReference type="Pfam" id="PF13411">
    <property type="entry name" value="MerR_1"/>
    <property type="match status" value="1"/>
</dbReference>
<dbReference type="InterPro" id="IPR000551">
    <property type="entry name" value="MerR-type_HTH_dom"/>
</dbReference>
<dbReference type="SMART" id="SM00422">
    <property type="entry name" value="HTH_MERR"/>
    <property type="match status" value="1"/>
</dbReference>
<dbReference type="Proteomes" id="UP000076967">
    <property type="component" value="Unassembled WGS sequence"/>
</dbReference>
<dbReference type="Gene3D" id="1.10.1660.10">
    <property type="match status" value="1"/>
</dbReference>
<name>A0A168JP76_9BACL</name>
<reference evidence="3 4" key="1">
    <citation type="submission" date="2016-03" db="EMBL/GenBank/DDBJ databases">
        <title>Draft genome sequence of Paenibacillus glacialis DSM 22343.</title>
        <authorList>
            <person name="Shin S.-K."/>
            <person name="Yi H."/>
        </authorList>
    </citation>
    <scope>NUCLEOTIDE SEQUENCE [LARGE SCALE GENOMIC DNA]</scope>
    <source>
        <strain evidence="3 4">DSM 22343</strain>
    </source>
</reference>
<feature type="domain" description="HTH merR-type" evidence="2">
    <location>
        <begin position="1"/>
        <end position="69"/>
    </location>
</feature>
<comment type="caution">
    <text evidence="3">The sequence shown here is derived from an EMBL/GenBank/DDBJ whole genome shotgun (WGS) entry which is preliminary data.</text>
</comment>
<dbReference type="PANTHER" id="PTHR30204:SF82">
    <property type="entry name" value="TRANSCRIPTIONAL REGULATOR, MERR FAMILY"/>
    <property type="match status" value="1"/>
</dbReference>
<dbReference type="PROSITE" id="PS50937">
    <property type="entry name" value="HTH_MERR_2"/>
    <property type="match status" value="1"/>
</dbReference>
<dbReference type="InterPro" id="IPR047057">
    <property type="entry name" value="MerR_fam"/>
</dbReference>